<dbReference type="InterPro" id="IPR005119">
    <property type="entry name" value="LysR_subst-bd"/>
</dbReference>
<keyword evidence="3 6" id="KW-0238">DNA-binding</keyword>
<keyword evidence="7" id="KW-1185">Reference proteome</keyword>
<organism evidence="6 7">
    <name type="scientific">Plasticicumulans lactativorans</name>
    <dbReference type="NCBI Taxonomy" id="1133106"/>
    <lineage>
        <taxon>Bacteria</taxon>
        <taxon>Pseudomonadati</taxon>
        <taxon>Pseudomonadota</taxon>
        <taxon>Gammaproteobacteria</taxon>
        <taxon>Candidatus Competibacteraceae</taxon>
        <taxon>Plasticicumulans</taxon>
    </lineage>
</organism>
<evidence type="ECO:0000256" key="3">
    <source>
        <dbReference type="ARBA" id="ARBA00023125"/>
    </source>
</evidence>
<accession>A0A4R2LAW5</accession>
<dbReference type="Gene3D" id="3.40.190.10">
    <property type="entry name" value="Periplasmic binding protein-like II"/>
    <property type="match status" value="2"/>
</dbReference>
<feature type="domain" description="HTH lysR-type" evidence="5">
    <location>
        <begin position="8"/>
        <end position="65"/>
    </location>
</feature>
<dbReference type="InterPro" id="IPR000847">
    <property type="entry name" value="LysR_HTH_N"/>
</dbReference>
<dbReference type="SUPFAM" id="SSF46785">
    <property type="entry name" value="Winged helix' DNA-binding domain"/>
    <property type="match status" value="1"/>
</dbReference>
<evidence type="ECO:0000256" key="1">
    <source>
        <dbReference type="ARBA" id="ARBA00009437"/>
    </source>
</evidence>
<dbReference type="PROSITE" id="PS50931">
    <property type="entry name" value="HTH_LYSR"/>
    <property type="match status" value="1"/>
</dbReference>
<comment type="caution">
    <text evidence="6">The sequence shown here is derived from an EMBL/GenBank/DDBJ whole genome shotgun (WGS) entry which is preliminary data.</text>
</comment>
<dbReference type="OrthoDB" id="8839911at2"/>
<dbReference type="InterPro" id="IPR050389">
    <property type="entry name" value="LysR-type_TF"/>
</dbReference>
<dbReference type="InterPro" id="IPR036390">
    <property type="entry name" value="WH_DNA-bd_sf"/>
</dbReference>
<dbReference type="EMBL" id="SLWY01000008">
    <property type="protein sequence ID" value="TCO81489.1"/>
    <property type="molecule type" value="Genomic_DNA"/>
</dbReference>
<dbReference type="Proteomes" id="UP000295765">
    <property type="component" value="Unassembled WGS sequence"/>
</dbReference>
<dbReference type="RefSeq" id="WP_132541458.1">
    <property type="nucleotide sequence ID" value="NZ_SLWY01000008.1"/>
</dbReference>
<gene>
    <name evidence="6" type="ORF">EV699_108120</name>
</gene>
<dbReference type="SUPFAM" id="SSF53850">
    <property type="entry name" value="Periplasmic binding protein-like II"/>
    <property type="match status" value="1"/>
</dbReference>
<dbReference type="Pfam" id="PF00126">
    <property type="entry name" value="HTH_1"/>
    <property type="match status" value="1"/>
</dbReference>
<evidence type="ECO:0000313" key="7">
    <source>
        <dbReference type="Proteomes" id="UP000295765"/>
    </source>
</evidence>
<dbReference type="Gene3D" id="1.10.10.10">
    <property type="entry name" value="Winged helix-like DNA-binding domain superfamily/Winged helix DNA-binding domain"/>
    <property type="match status" value="1"/>
</dbReference>
<dbReference type="PANTHER" id="PTHR30118:SF15">
    <property type="entry name" value="TRANSCRIPTIONAL REGULATORY PROTEIN"/>
    <property type="match status" value="1"/>
</dbReference>
<keyword evidence="2" id="KW-0805">Transcription regulation</keyword>
<dbReference type="PANTHER" id="PTHR30118">
    <property type="entry name" value="HTH-TYPE TRANSCRIPTIONAL REGULATOR LEUO-RELATED"/>
    <property type="match status" value="1"/>
</dbReference>
<reference evidence="6 7" key="1">
    <citation type="submission" date="2019-03" db="EMBL/GenBank/DDBJ databases">
        <title>Genomic Encyclopedia of Type Strains, Phase IV (KMG-IV): sequencing the most valuable type-strain genomes for metagenomic binning, comparative biology and taxonomic classification.</title>
        <authorList>
            <person name="Goeker M."/>
        </authorList>
    </citation>
    <scope>NUCLEOTIDE SEQUENCE [LARGE SCALE GENOMIC DNA]</scope>
    <source>
        <strain evidence="6 7">DSM 25287</strain>
    </source>
</reference>
<comment type="similarity">
    <text evidence="1">Belongs to the LysR transcriptional regulatory family.</text>
</comment>
<evidence type="ECO:0000259" key="5">
    <source>
        <dbReference type="PROSITE" id="PS50931"/>
    </source>
</evidence>
<keyword evidence="4" id="KW-0804">Transcription</keyword>
<protein>
    <submittedName>
        <fullName evidence="6">DNA-binding transcriptional LysR family regulator</fullName>
    </submittedName>
</protein>
<sequence length="314" mass="35251">MGRASDPLDTYLLRVLCTLLAERSVSRTAIRLNQSQPAISAALKRLREIFNDQLLVRGRDGLVPTERAAELREPARLALGEIERLFVQREHFEPASTQQTFRIGSPDFLAASFLAHLAVSVRRQAPHARVVVQSLGPDLDYEQALATGGLDIVIGNWPEPPEGLRLSLLLEDELVCVMGADNPLARTELSVDAYLQAPHIAPMPYSVAQRGVVETHLASLRLERNVRMVLPFFAQSPYLLPGTDLIFTTARHFAEHYAALLPLVIRPTPLDFPRMRFYQLWHDRTHYSASHRWLRGLLGEAGDRLRAQRPPARG</sequence>
<dbReference type="InterPro" id="IPR036388">
    <property type="entry name" value="WH-like_DNA-bd_sf"/>
</dbReference>
<evidence type="ECO:0000313" key="6">
    <source>
        <dbReference type="EMBL" id="TCO81489.1"/>
    </source>
</evidence>
<dbReference type="GO" id="GO:0003700">
    <property type="term" value="F:DNA-binding transcription factor activity"/>
    <property type="evidence" value="ECO:0007669"/>
    <property type="project" value="InterPro"/>
</dbReference>
<evidence type="ECO:0000256" key="2">
    <source>
        <dbReference type="ARBA" id="ARBA00023015"/>
    </source>
</evidence>
<dbReference type="PRINTS" id="PR00039">
    <property type="entry name" value="HTHLYSR"/>
</dbReference>
<dbReference type="Pfam" id="PF03466">
    <property type="entry name" value="LysR_substrate"/>
    <property type="match status" value="1"/>
</dbReference>
<name>A0A4R2LAW5_9GAMM</name>
<dbReference type="AlphaFoldDB" id="A0A4R2LAW5"/>
<proteinExistence type="inferred from homology"/>
<dbReference type="GO" id="GO:0003677">
    <property type="term" value="F:DNA binding"/>
    <property type="evidence" value="ECO:0007669"/>
    <property type="project" value="UniProtKB-KW"/>
</dbReference>
<evidence type="ECO:0000256" key="4">
    <source>
        <dbReference type="ARBA" id="ARBA00023163"/>
    </source>
</evidence>